<evidence type="ECO:0000256" key="12">
    <source>
        <dbReference type="RuleBase" id="RU363101"/>
    </source>
</evidence>
<keyword evidence="9 12" id="KW-0201">Cytochrome c-type biogenesis</keyword>
<name>A0A222G3S0_9GAMM</name>
<evidence type="ECO:0000256" key="10">
    <source>
        <dbReference type="ARBA" id="ARBA00022989"/>
    </source>
</evidence>
<evidence type="ECO:0000313" key="13">
    <source>
        <dbReference type="EMBL" id="ASP46421.1"/>
    </source>
</evidence>
<evidence type="ECO:0000256" key="6">
    <source>
        <dbReference type="ARBA" id="ARBA00022475"/>
    </source>
</evidence>
<evidence type="ECO:0000256" key="4">
    <source>
        <dbReference type="ARBA" id="ARBA00016461"/>
    </source>
</evidence>
<organism evidence="13 14">
    <name type="scientific">Cognaticolwellia beringensis</name>
    <dbReference type="NCBI Taxonomy" id="1967665"/>
    <lineage>
        <taxon>Bacteria</taxon>
        <taxon>Pseudomonadati</taxon>
        <taxon>Pseudomonadota</taxon>
        <taxon>Gammaproteobacteria</taxon>
        <taxon>Alteromonadales</taxon>
        <taxon>Colwelliaceae</taxon>
        <taxon>Cognaticolwellia</taxon>
    </lineage>
</organism>
<keyword evidence="8 12" id="KW-0812">Transmembrane</keyword>
<evidence type="ECO:0000256" key="1">
    <source>
        <dbReference type="ARBA" id="ARBA00002442"/>
    </source>
</evidence>
<feature type="transmembrane region" description="Helical" evidence="12">
    <location>
        <begin position="15"/>
        <end position="35"/>
    </location>
</feature>
<evidence type="ECO:0000313" key="14">
    <source>
        <dbReference type="Proteomes" id="UP000202259"/>
    </source>
</evidence>
<dbReference type="RefSeq" id="WP_081148417.1">
    <property type="nucleotide sequence ID" value="NZ_CP020465.1"/>
</dbReference>
<evidence type="ECO:0000256" key="3">
    <source>
        <dbReference type="ARBA" id="ARBA00008741"/>
    </source>
</evidence>
<evidence type="ECO:0000256" key="8">
    <source>
        <dbReference type="ARBA" id="ARBA00022692"/>
    </source>
</evidence>
<sequence length="77" mass="8560">MQFDSISAFLDMGGYGFYVWLSYGASIIALALLVFSSLSSHKKIKQQIAQRIKREAKLRQAAELQKAQTGADISHII</sequence>
<accession>A0A222G3S0</accession>
<evidence type="ECO:0000256" key="11">
    <source>
        <dbReference type="ARBA" id="ARBA00023136"/>
    </source>
</evidence>
<evidence type="ECO:0000256" key="2">
    <source>
        <dbReference type="ARBA" id="ARBA00004377"/>
    </source>
</evidence>
<dbReference type="EMBL" id="CP020465">
    <property type="protein sequence ID" value="ASP46421.1"/>
    <property type="molecule type" value="Genomic_DNA"/>
</dbReference>
<dbReference type="InterPro" id="IPR007078">
    <property type="entry name" value="Haem_export_protD_CcmD"/>
</dbReference>
<protein>
    <recommendedName>
        <fullName evidence="4 12">Heme exporter protein D</fullName>
    </recommendedName>
</protein>
<dbReference type="AlphaFoldDB" id="A0A222G3S0"/>
<dbReference type="GO" id="GO:0005886">
    <property type="term" value="C:plasma membrane"/>
    <property type="evidence" value="ECO:0007669"/>
    <property type="project" value="UniProtKB-SubCell"/>
</dbReference>
<dbReference type="InterPro" id="IPR052075">
    <property type="entry name" value="Heme_exporter_D"/>
</dbReference>
<gene>
    <name evidence="13" type="primary">ccmD</name>
    <name evidence="13" type="ORF">B5D82_00700</name>
</gene>
<keyword evidence="14" id="KW-1185">Reference proteome</keyword>
<keyword evidence="5 12" id="KW-0813">Transport</keyword>
<keyword evidence="7 12" id="KW-0997">Cell inner membrane</keyword>
<evidence type="ECO:0000256" key="5">
    <source>
        <dbReference type="ARBA" id="ARBA00022448"/>
    </source>
</evidence>
<reference evidence="13 14" key="1">
    <citation type="submission" date="2017-08" db="EMBL/GenBank/DDBJ databases">
        <title>Complete genome of Colwellia sp. NB097-1, a psychrophile bacterium ioslated from Bering Sea.</title>
        <authorList>
            <person name="Chen X."/>
        </authorList>
    </citation>
    <scope>NUCLEOTIDE SEQUENCE [LARGE SCALE GENOMIC DNA]</scope>
    <source>
        <strain evidence="13 14">NB097-1</strain>
    </source>
</reference>
<dbReference type="KEGG" id="cber:B5D82_00700"/>
<keyword evidence="6 12" id="KW-1003">Cell membrane</keyword>
<evidence type="ECO:0000256" key="9">
    <source>
        <dbReference type="ARBA" id="ARBA00022748"/>
    </source>
</evidence>
<proteinExistence type="inferred from homology"/>
<dbReference type="Pfam" id="PF04995">
    <property type="entry name" value="CcmD"/>
    <property type="match status" value="1"/>
</dbReference>
<dbReference type="GO" id="GO:0017004">
    <property type="term" value="P:cytochrome complex assembly"/>
    <property type="evidence" value="ECO:0007669"/>
    <property type="project" value="UniProtKB-KW"/>
</dbReference>
<keyword evidence="10 12" id="KW-1133">Transmembrane helix</keyword>
<keyword evidence="11 12" id="KW-0472">Membrane</keyword>
<comment type="subcellular location">
    <subcellularLocation>
        <location evidence="2 12">Cell inner membrane</location>
        <topology evidence="2 12">Single-pass membrane protein</topology>
    </subcellularLocation>
</comment>
<dbReference type="GO" id="GO:1903607">
    <property type="term" value="P:cytochrome c biosynthetic process"/>
    <property type="evidence" value="ECO:0007669"/>
    <property type="project" value="TreeGrafter"/>
</dbReference>
<dbReference type="GO" id="GO:0015886">
    <property type="term" value="P:heme transport"/>
    <property type="evidence" value="ECO:0007669"/>
    <property type="project" value="InterPro"/>
</dbReference>
<dbReference type="Proteomes" id="UP000202259">
    <property type="component" value="Chromosome"/>
</dbReference>
<comment type="function">
    <text evidence="1 12">Required for the export of heme to the periplasm for the biogenesis of c-type cytochromes.</text>
</comment>
<dbReference type="PANTHER" id="PTHR37531:SF1">
    <property type="entry name" value="HEME EXPORTER PROTEIN D"/>
    <property type="match status" value="1"/>
</dbReference>
<dbReference type="PANTHER" id="PTHR37531">
    <property type="entry name" value="HEME EXPORTER PROTEIN D"/>
    <property type="match status" value="1"/>
</dbReference>
<evidence type="ECO:0000256" key="7">
    <source>
        <dbReference type="ARBA" id="ARBA00022519"/>
    </source>
</evidence>
<dbReference type="NCBIfam" id="TIGR03141">
    <property type="entry name" value="cytochro_ccmD"/>
    <property type="match status" value="1"/>
</dbReference>
<comment type="similarity">
    <text evidence="3 12">Belongs to the CcmD/CycX/HelD family.</text>
</comment>